<dbReference type="KEGG" id="slw:BRW62_05915"/>
<evidence type="ECO:0000313" key="3">
    <source>
        <dbReference type="Proteomes" id="UP000231057"/>
    </source>
</evidence>
<dbReference type="PANTHER" id="PTHR33591">
    <property type="entry name" value="BETA-CAROTENE ISOMERASE D27"/>
    <property type="match status" value="1"/>
</dbReference>
<dbReference type="Pfam" id="PF13225">
    <property type="entry name" value="D27-like_C"/>
    <property type="match status" value="1"/>
</dbReference>
<protein>
    <recommendedName>
        <fullName evidence="1">Beta-carotene isomerase D27-like C-terminal domain-containing protein</fullName>
    </recommendedName>
</protein>
<dbReference type="OrthoDB" id="5184564at2"/>
<feature type="domain" description="Beta-carotene isomerase D27-like C-terminal" evidence="1">
    <location>
        <begin position="97"/>
        <end position="179"/>
    </location>
</feature>
<reference evidence="2 3" key="1">
    <citation type="submission" date="2016-11" db="EMBL/GenBank/DDBJ databases">
        <title>Complete genome sequence of thermophilic cyanobacteria strain Synechococcus sp. PCC6715.</title>
        <authorList>
            <person name="Tang J."/>
            <person name="Daroch M."/>
            <person name="Liang Y."/>
            <person name="Jiang D."/>
            <person name="Shah M."/>
        </authorList>
    </citation>
    <scope>NUCLEOTIDE SEQUENCE [LARGE SCALE GENOMIC DNA]</scope>
    <source>
        <strain evidence="2 3">PCC 6715</strain>
    </source>
</reference>
<name>A0A2D2Q274_PARLV</name>
<dbReference type="InterPro" id="IPR025114">
    <property type="entry name" value="D27-like_C"/>
</dbReference>
<dbReference type="AlphaFoldDB" id="A0A2D2Q274"/>
<gene>
    <name evidence="2" type="ORF">BRW62_05915</name>
</gene>
<organism evidence="2 3">
    <name type="scientific">Parathermosynechococcus lividus PCC 6715</name>
    <dbReference type="NCBI Taxonomy" id="1917166"/>
    <lineage>
        <taxon>Bacteria</taxon>
        <taxon>Bacillati</taxon>
        <taxon>Cyanobacteriota</taxon>
        <taxon>Cyanophyceae</taxon>
        <taxon>Acaryochloridales</taxon>
        <taxon>Thermosynechococcaceae</taxon>
        <taxon>Parathermosynechococcus</taxon>
    </lineage>
</organism>
<dbReference type="InterPro" id="IPR038938">
    <property type="entry name" value="D27-like"/>
</dbReference>
<dbReference type="EMBL" id="CP018092">
    <property type="protein sequence ID" value="ATS18367.1"/>
    <property type="molecule type" value="Genomic_DNA"/>
</dbReference>
<accession>A0A2D2Q274</accession>
<keyword evidence="3" id="KW-1185">Reference proteome</keyword>
<dbReference type="Proteomes" id="UP000231057">
    <property type="component" value="Chromosome"/>
</dbReference>
<evidence type="ECO:0000259" key="1">
    <source>
        <dbReference type="Pfam" id="PF13225"/>
    </source>
</evidence>
<proteinExistence type="predicted"/>
<reference evidence="3" key="2">
    <citation type="journal article" date="2022" name="Front. Microbiol.">
        <title>Comparative Genomic Analysis Revealed Distinct Molecular Components and Organization of CO2-Concentrating Mechanism in Thermophilic Cyanobacteria.</title>
        <authorList>
            <person name="Tang J."/>
            <person name="Zhou H."/>
            <person name="Yao D."/>
            <person name="Riaz S."/>
            <person name="You D."/>
            <person name="Klepacz-Smolka A."/>
            <person name="Daroch M."/>
        </authorList>
    </citation>
    <scope>NUCLEOTIDE SEQUENCE [LARGE SCALE GENOMIC DNA]</scope>
    <source>
        <strain evidence="3">PCC 6715</strain>
    </source>
</reference>
<dbReference type="RefSeq" id="WP_099798712.1">
    <property type="nucleotide sequence ID" value="NZ_CP018092.1"/>
</dbReference>
<sequence>MTPHNPNWLERWCIAHLTRAIARVIDVVPQRLDYEGFVAISQQVKQGRSPAAQQQVIAAVFAQVIPPWISTIVRTLFRPTRWVCETNAWFATRLTGWLVGSSDRYWVEVLSPNQTPQRQLSGVRIQKCYYLAQAECAALCINLCKHPTEEFFRNQLGLPLTMTPNFSDYSCEMVFGTPLTPIPPPAIPRCFEQPHLDPCPHVLGSTPGAIAKEG</sequence>
<dbReference type="GO" id="GO:0005506">
    <property type="term" value="F:iron ion binding"/>
    <property type="evidence" value="ECO:0007669"/>
    <property type="project" value="InterPro"/>
</dbReference>
<evidence type="ECO:0000313" key="2">
    <source>
        <dbReference type="EMBL" id="ATS18367.1"/>
    </source>
</evidence>
<dbReference type="PANTHER" id="PTHR33591:SF4">
    <property type="entry name" value="OS08G0114100 PROTEIN"/>
    <property type="match status" value="1"/>
</dbReference>